<feature type="domain" description="A-kinase anchor protein 7-like phosphoesterase" evidence="1">
    <location>
        <begin position="1"/>
        <end position="143"/>
    </location>
</feature>
<evidence type="ECO:0000313" key="3">
    <source>
        <dbReference type="Proteomes" id="UP001145021"/>
    </source>
</evidence>
<name>A0A9W7XQC7_9FUNG</name>
<comment type="caution">
    <text evidence="2">The sequence shown here is derived from an EMBL/GenBank/DDBJ whole genome shotgun (WGS) entry which is preliminary data.</text>
</comment>
<organism evidence="2 3">
    <name type="scientific">Coemansia asiatica</name>
    <dbReference type="NCBI Taxonomy" id="1052880"/>
    <lineage>
        <taxon>Eukaryota</taxon>
        <taxon>Fungi</taxon>
        <taxon>Fungi incertae sedis</taxon>
        <taxon>Zoopagomycota</taxon>
        <taxon>Kickxellomycotina</taxon>
        <taxon>Kickxellomycetes</taxon>
        <taxon>Kickxellales</taxon>
        <taxon>Kickxellaceae</taxon>
        <taxon>Coemansia</taxon>
    </lineage>
</organism>
<sequence length="188" mass="20633">MHLKDSMQTNAAAEILTGSNDLVTKYLGNEPPSVLVKGVGVFDSGRVIQADVLDVSPELIAYIRELRLRFWSNGFSEPRSMPPPAVPYFENNVIPEGSEKEVTNGCVGSWTPHATLMKMRGADIMRLKRQAKASLKSALKSQKSKQGKSAAVINTTETSEQLTLNDFFGIPKAVHEPFKAQLKTSKND</sequence>
<dbReference type="Gene3D" id="3.90.1140.10">
    <property type="entry name" value="Cyclic phosphodiesterase"/>
    <property type="match status" value="1"/>
</dbReference>
<dbReference type="AlphaFoldDB" id="A0A9W7XQC7"/>
<dbReference type="Pfam" id="PF10469">
    <property type="entry name" value="AKAP7_NLS"/>
    <property type="match status" value="1"/>
</dbReference>
<keyword evidence="3" id="KW-1185">Reference proteome</keyword>
<dbReference type="Proteomes" id="UP001145021">
    <property type="component" value="Unassembled WGS sequence"/>
</dbReference>
<dbReference type="InterPro" id="IPR019510">
    <property type="entry name" value="AKAP7-like_phosphoesterase"/>
</dbReference>
<evidence type="ECO:0000259" key="1">
    <source>
        <dbReference type="Pfam" id="PF10469"/>
    </source>
</evidence>
<reference evidence="2" key="1">
    <citation type="submission" date="2022-07" db="EMBL/GenBank/DDBJ databases">
        <title>Phylogenomic reconstructions and comparative analyses of Kickxellomycotina fungi.</title>
        <authorList>
            <person name="Reynolds N.K."/>
            <person name="Stajich J.E."/>
            <person name="Barry K."/>
            <person name="Grigoriev I.V."/>
            <person name="Crous P."/>
            <person name="Smith M.E."/>
        </authorList>
    </citation>
    <scope>NUCLEOTIDE SEQUENCE</scope>
    <source>
        <strain evidence="2">NBRC 105413</strain>
    </source>
</reference>
<gene>
    <name evidence="2" type="ORF">LPJ64_001256</name>
</gene>
<proteinExistence type="predicted"/>
<accession>A0A9W7XQC7</accession>
<evidence type="ECO:0000313" key="2">
    <source>
        <dbReference type="EMBL" id="KAJ1647344.1"/>
    </source>
</evidence>
<dbReference type="EMBL" id="JANBOH010000032">
    <property type="protein sequence ID" value="KAJ1647344.1"/>
    <property type="molecule type" value="Genomic_DNA"/>
</dbReference>
<protein>
    <recommendedName>
        <fullName evidence="1">A-kinase anchor protein 7-like phosphoesterase domain-containing protein</fullName>
    </recommendedName>
</protein>